<feature type="compositionally biased region" description="Polar residues" evidence="1">
    <location>
        <begin position="96"/>
        <end position="106"/>
    </location>
</feature>
<feature type="compositionally biased region" description="Basic residues" evidence="1">
    <location>
        <begin position="246"/>
        <end position="258"/>
    </location>
</feature>
<keyword evidence="3" id="KW-1185">Reference proteome</keyword>
<organism evidence="2 3">
    <name type="scientific">Alternaria atra</name>
    <dbReference type="NCBI Taxonomy" id="119953"/>
    <lineage>
        <taxon>Eukaryota</taxon>
        <taxon>Fungi</taxon>
        <taxon>Dikarya</taxon>
        <taxon>Ascomycota</taxon>
        <taxon>Pezizomycotina</taxon>
        <taxon>Dothideomycetes</taxon>
        <taxon>Pleosporomycetidae</taxon>
        <taxon>Pleosporales</taxon>
        <taxon>Pleosporineae</taxon>
        <taxon>Pleosporaceae</taxon>
        <taxon>Alternaria</taxon>
        <taxon>Alternaria sect. Ulocladioides</taxon>
    </lineage>
</organism>
<sequence length="405" mass="44826">MPFITPKKTATAASAFVWDAFPPPPPEAETCTWIAKRETRNAKLEWHSLIQMYSGHPDPDSIARPRGLLDPRFNRDPEHDCRSKFSRKEAKMHGQGRSTPTPSISGSALGRGLGEWPAPAPRSTGCPREFVPVIESPSPTEDPRFVEKDGKASVSLHRQSLTTTKPATHVSGPPKGTMELMSAPYRRPETPIISKASAKSVSPSKSLPPAWAASLEKALAEDGRKLDALAAATTTTTLGTPPRPEKVRKKSIPPHLRNKINDDGKACPSIGFTQRSELKLNPNAKMYETLVKREDVINDEALAWEMALADPGTEHAKHGLRIQQEILDRCIAKQTTATTTSAFIPTARAPIDHDIKVKVILIRAMEHELDLDKVAPERELMAMQRAELDRYYDKVCSAHQQWWEA</sequence>
<proteinExistence type="predicted"/>
<dbReference type="RefSeq" id="XP_043172783.1">
    <property type="nucleotide sequence ID" value="XM_043316848.1"/>
</dbReference>
<dbReference type="EMBL" id="CAJRGZ010000023">
    <property type="protein sequence ID" value="CAG5179390.1"/>
    <property type="molecule type" value="Genomic_DNA"/>
</dbReference>
<feature type="region of interest" description="Disordered" evidence="1">
    <location>
        <begin position="66"/>
        <end position="126"/>
    </location>
</feature>
<dbReference type="AlphaFoldDB" id="A0A8J2I6B6"/>
<dbReference type="OrthoDB" id="3799274at2759"/>
<evidence type="ECO:0000256" key="1">
    <source>
        <dbReference type="SAM" id="MobiDB-lite"/>
    </source>
</evidence>
<reference evidence="2" key="1">
    <citation type="submission" date="2021-05" db="EMBL/GenBank/DDBJ databases">
        <authorList>
            <person name="Stam R."/>
        </authorList>
    </citation>
    <scope>NUCLEOTIDE SEQUENCE</scope>
    <source>
        <strain evidence="2">CS162</strain>
    </source>
</reference>
<dbReference type="GeneID" id="67021412"/>
<dbReference type="Proteomes" id="UP000676310">
    <property type="component" value="Unassembled WGS sequence"/>
</dbReference>
<feature type="compositionally biased region" description="Basic and acidic residues" evidence="1">
    <location>
        <begin position="66"/>
        <end position="92"/>
    </location>
</feature>
<accession>A0A8J2I6B6</accession>
<comment type="caution">
    <text evidence="2">The sequence shown here is derived from an EMBL/GenBank/DDBJ whole genome shotgun (WGS) entry which is preliminary data.</text>
</comment>
<name>A0A8J2I6B6_9PLEO</name>
<feature type="region of interest" description="Disordered" evidence="1">
    <location>
        <begin position="235"/>
        <end position="267"/>
    </location>
</feature>
<evidence type="ECO:0000313" key="2">
    <source>
        <dbReference type="EMBL" id="CAG5179390.1"/>
    </source>
</evidence>
<evidence type="ECO:0000313" key="3">
    <source>
        <dbReference type="Proteomes" id="UP000676310"/>
    </source>
</evidence>
<protein>
    <submittedName>
        <fullName evidence="2">Uncharacterized protein</fullName>
    </submittedName>
</protein>
<gene>
    <name evidence="2" type="ORF">ALTATR162_LOCUS9215</name>
</gene>